<reference evidence="5" key="1">
    <citation type="submission" date="2022-07" db="EMBL/GenBank/DDBJ databases">
        <authorList>
            <person name="Trinca V."/>
            <person name="Uliana J.V.C."/>
            <person name="Torres T.T."/>
            <person name="Ward R.J."/>
            <person name="Monesi N."/>
        </authorList>
    </citation>
    <scope>NUCLEOTIDE SEQUENCE</scope>
    <source>
        <strain evidence="5">HSMRA1968</strain>
        <tissue evidence="5">Whole embryos</tissue>
    </source>
</reference>
<feature type="non-terminal residue" evidence="5">
    <location>
        <position position="1"/>
    </location>
</feature>
<dbReference type="SMART" id="SM00248">
    <property type="entry name" value="ANK"/>
    <property type="match status" value="13"/>
</dbReference>
<evidence type="ECO:0000256" key="4">
    <source>
        <dbReference type="PROSITE-ProRule" id="PRU00023"/>
    </source>
</evidence>
<dbReference type="InterPro" id="IPR002110">
    <property type="entry name" value="Ankyrin_rpt"/>
</dbReference>
<dbReference type="Pfam" id="PF12796">
    <property type="entry name" value="Ank_2"/>
    <property type="match status" value="2"/>
</dbReference>
<accession>A0A9Q0RX70</accession>
<dbReference type="PROSITE" id="PS50088">
    <property type="entry name" value="ANK_REPEAT"/>
    <property type="match status" value="4"/>
</dbReference>
<dbReference type="OrthoDB" id="309640at2759"/>
<name>A0A9Q0RX70_9DIPT</name>
<feature type="repeat" description="ANK" evidence="4">
    <location>
        <begin position="688"/>
        <end position="720"/>
    </location>
</feature>
<dbReference type="SUPFAM" id="SSF55298">
    <property type="entry name" value="YjgF-like"/>
    <property type="match status" value="2"/>
</dbReference>
<gene>
    <name evidence="5" type="primary">UK114_1</name>
    <name evidence="5" type="ORF">Bhyg_14388</name>
</gene>
<keyword evidence="6" id="KW-1185">Reference proteome</keyword>
<dbReference type="NCBIfam" id="TIGR00004">
    <property type="entry name" value="Rid family detoxifying hydrolase"/>
    <property type="match status" value="1"/>
</dbReference>
<dbReference type="CDD" id="cd00448">
    <property type="entry name" value="YjgF_YER057c_UK114_family"/>
    <property type="match status" value="2"/>
</dbReference>
<dbReference type="InterPro" id="IPR006175">
    <property type="entry name" value="YjgF/YER057c/UK114"/>
</dbReference>
<dbReference type="FunFam" id="3.30.1330.40:FF:000001">
    <property type="entry name" value="L-PSP family endoribonuclease"/>
    <property type="match status" value="1"/>
</dbReference>
<dbReference type="PANTHER" id="PTHR24198">
    <property type="entry name" value="ANKYRIN REPEAT AND PROTEIN KINASE DOMAIN-CONTAINING PROTEIN"/>
    <property type="match status" value="1"/>
</dbReference>
<evidence type="ECO:0000256" key="2">
    <source>
        <dbReference type="ARBA" id="ARBA00022737"/>
    </source>
</evidence>
<evidence type="ECO:0000256" key="1">
    <source>
        <dbReference type="ARBA" id="ARBA00010552"/>
    </source>
</evidence>
<comment type="similarity">
    <text evidence="1">Belongs to the RutC family.</text>
</comment>
<organism evidence="5 6">
    <name type="scientific">Pseudolycoriella hygida</name>
    <dbReference type="NCBI Taxonomy" id="35572"/>
    <lineage>
        <taxon>Eukaryota</taxon>
        <taxon>Metazoa</taxon>
        <taxon>Ecdysozoa</taxon>
        <taxon>Arthropoda</taxon>
        <taxon>Hexapoda</taxon>
        <taxon>Insecta</taxon>
        <taxon>Pterygota</taxon>
        <taxon>Neoptera</taxon>
        <taxon>Endopterygota</taxon>
        <taxon>Diptera</taxon>
        <taxon>Nematocera</taxon>
        <taxon>Sciaroidea</taxon>
        <taxon>Sciaridae</taxon>
        <taxon>Pseudolycoriella</taxon>
    </lineage>
</organism>
<dbReference type="InterPro" id="IPR035959">
    <property type="entry name" value="RutC-like_sf"/>
</dbReference>
<dbReference type="PROSITE" id="PS50297">
    <property type="entry name" value="ANK_REP_REGION"/>
    <property type="match status" value="3"/>
</dbReference>
<dbReference type="InterPro" id="IPR006056">
    <property type="entry name" value="RidA"/>
</dbReference>
<dbReference type="SUPFAM" id="SSF48403">
    <property type="entry name" value="Ankyrin repeat"/>
    <property type="match status" value="3"/>
</dbReference>
<dbReference type="InterPro" id="IPR036770">
    <property type="entry name" value="Ankyrin_rpt-contain_sf"/>
</dbReference>
<dbReference type="PROSITE" id="PS01094">
    <property type="entry name" value="UPF0076"/>
    <property type="match status" value="1"/>
</dbReference>
<comment type="caution">
    <text evidence="5">The sequence shown here is derived from an EMBL/GenBank/DDBJ whole genome shotgun (WGS) entry which is preliminary data.</text>
</comment>
<dbReference type="EMBL" id="WJQU01000004">
    <property type="protein sequence ID" value="KAJ6635802.1"/>
    <property type="molecule type" value="Genomic_DNA"/>
</dbReference>
<dbReference type="Gene3D" id="1.25.40.20">
    <property type="entry name" value="Ankyrin repeat-containing domain"/>
    <property type="match status" value="6"/>
</dbReference>
<sequence>MSKVIYKHHIHVDNALHIASFRGNLEKIQSLLDSISPYKTTFEEETPLHLSVLKGHQSAANIFLKILEIDLTASKNFMKEHKIGGGYETENFVIALGKQQMELVYQKCGEMIVNGSKGEVTALDKCTLILMKENVYSVPDILIFRANNEIQKFTLLSTVVHLSRQNGVISLNVQRTSDRSTVLHSAAARGLTTMVMKLLELGANPYLKDVSCQTAIGAAHSTGEFPTYVEMCRYLNVNMFATKGIVCLPITNAVWEKVEFLIDTLVKLRIENFEESQEQAIRSVLSMKEIVGTFLLSDIGEKCLERYGQFLPEKKVSKIILLLVNNPSGKADIVMQFIRKDYTLVKEKTNRVVQYRTQNTVLHTLVRNGWNNEVREIYREFPRLKSLLFEHKELGLNALIQCIQCGHVELAEFLVREHESEIDRPEHWSQLLIAAAELPGSTDFMKFILDNPLTDPNFVLHGHQYVYTNALFVCLLKGNLEKLKTILESDKITDLNIIKGKFDVTLLLCAICSMNDSKNRVEILDYHSRSSDKFKYLTNDLDTSEDEEETHEQNHGNPRNAIRYAVMNEIFDKLIESHANFKHIDSSFKTLLHHAVSLSNKYVVERLISLGLDPIDPDRNGNIALHYVNDVDILNIFKNHRTFAETIAARNKLGETVLHVYVRSANASVDLCSKLIENGIDADAIDTSGNTPLHNAVANRSVSVCEFLINSNVNINLKNGNGDTAVHIALSTCNYDIVALLLKQPTLNLFTLSKNNKSYLTQLSSIAECNFGKIKESLESRGQEWHRLIELYCNETDNDGVSNLFHSTHNKYLRDLLTGQQHLKVNNEVSKHDNLLLHAVGGDVHFAKFLVDKGLDVNEIDVHLRTPLIEALTVNRDANVEVVQYLIEAGANVNYIGWQGTTPLHVACTFFHLESIRILLEAGGDCSVRDADGKLPFECLPAEYRNIISNIMLIFHDLMENEVISPLLTLGMRMGLVFGLMSSIGFLLADLCNRHLTFDIFNSYLEFDLQMRLLATTLNMNTKVMQLASLYDMLNNILDKINRCYSIQKVKMSKIVRKLISTNNAAKPVAPYNQAVVADRTVYVSGCLGLDKNTTTLVPGGAVPEMAKALENLQAVLEAAGSGVDKVVKATIFVEDLGDFANINEEYKKVFSKDFPARSCVQVAKLPMNAKVEIEVIALTVCSFNKIPEKMSQIERQLISTENAAKPIAPFSQAVVGDGIVYLSGSVGLDKDTMKLVEGGVVQETAKALENIKAVLEASGSSIEKVVKTTIFVENLDDFVQVNEEYMKGKMMED</sequence>
<proteinExistence type="inferred from homology"/>
<evidence type="ECO:0000313" key="6">
    <source>
        <dbReference type="Proteomes" id="UP001151699"/>
    </source>
</evidence>
<evidence type="ECO:0000256" key="3">
    <source>
        <dbReference type="ARBA" id="ARBA00023043"/>
    </source>
</evidence>
<protein>
    <submittedName>
        <fullName evidence="5">RutC family protein</fullName>
    </submittedName>
</protein>
<dbReference type="Gene3D" id="3.30.1330.40">
    <property type="entry name" value="RutC-like"/>
    <property type="match status" value="2"/>
</dbReference>
<dbReference type="PANTHER" id="PTHR24198:SF165">
    <property type="entry name" value="ANKYRIN REPEAT-CONTAINING PROTEIN-RELATED"/>
    <property type="match status" value="1"/>
</dbReference>
<feature type="repeat" description="ANK" evidence="4">
    <location>
        <begin position="178"/>
        <end position="210"/>
    </location>
</feature>
<dbReference type="Proteomes" id="UP001151699">
    <property type="component" value="Chromosome C"/>
</dbReference>
<dbReference type="Pfam" id="PF01042">
    <property type="entry name" value="Ribonuc_L-PSP"/>
    <property type="match status" value="2"/>
</dbReference>
<dbReference type="InterPro" id="IPR019897">
    <property type="entry name" value="RidA_CS"/>
</dbReference>
<feature type="repeat" description="ANK" evidence="4">
    <location>
        <begin position="653"/>
        <end position="687"/>
    </location>
</feature>
<keyword evidence="3 4" id="KW-0040">ANK repeat</keyword>
<feature type="repeat" description="ANK" evidence="4">
    <location>
        <begin position="899"/>
        <end position="931"/>
    </location>
</feature>
<keyword evidence="2" id="KW-0677">Repeat</keyword>
<evidence type="ECO:0000313" key="5">
    <source>
        <dbReference type="EMBL" id="KAJ6635802.1"/>
    </source>
</evidence>